<gene>
    <name evidence="1" type="ORF">NEMVEDRAFT_v1g225924</name>
</gene>
<reference evidence="1 2" key="1">
    <citation type="journal article" date="2007" name="Science">
        <title>Sea anemone genome reveals ancestral eumetazoan gene repertoire and genomic organization.</title>
        <authorList>
            <person name="Putnam N.H."/>
            <person name="Srivastava M."/>
            <person name="Hellsten U."/>
            <person name="Dirks B."/>
            <person name="Chapman J."/>
            <person name="Salamov A."/>
            <person name="Terry A."/>
            <person name="Shapiro H."/>
            <person name="Lindquist E."/>
            <person name="Kapitonov V.V."/>
            <person name="Jurka J."/>
            <person name="Genikhovich G."/>
            <person name="Grigoriev I.V."/>
            <person name="Lucas S.M."/>
            <person name="Steele R.E."/>
            <person name="Finnerty J.R."/>
            <person name="Technau U."/>
            <person name="Martindale M.Q."/>
            <person name="Rokhsar D.S."/>
        </authorList>
    </citation>
    <scope>NUCLEOTIDE SEQUENCE [LARGE SCALE GENOMIC DNA]</scope>
    <source>
        <strain evidence="2">CH2 X CH6</strain>
    </source>
</reference>
<dbReference type="AlphaFoldDB" id="A8DW73"/>
<dbReference type="InParanoid" id="A8DW73"/>
<dbReference type="HOGENOM" id="CLU_1063846_0_0_1"/>
<dbReference type="Proteomes" id="UP000001593">
    <property type="component" value="Unassembled WGS sequence"/>
</dbReference>
<accession>A8DW73</accession>
<organism evidence="1 2">
    <name type="scientific">Nematostella vectensis</name>
    <name type="common">Starlet sea anemone</name>
    <dbReference type="NCBI Taxonomy" id="45351"/>
    <lineage>
        <taxon>Eukaryota</taxon>
        <taxon>Metazoa</taxon>
        <taxon>Cnidaria</taxon>
        <taxon>Anthozoa</taxon>
        <taxon>Hexacorallia</taxon>
        <taxon>Actiniaria</taxon>
        <taxon>Edwardsiidae</taxon>
        <taxon>Nematostella</taxon>
    </lineage>
</organism>
<protein>
    <submittedName>
        <fullName evidence="1">Uncharacterized protein</fullName>
    </submittedName>
</protein>
<keyword evidence="2" id="KW-1185">Reference proteome</keyword>
<sequence length="262" mass="29985">TDNEACLPCKIVKHEQNFRSHILPDRYLIAQPTIFTSFSRHQATEQVNKSEDSSKACYTANYKNVALMHLKEEIENIRNDQNRGFLTGSVEQLQVVCSTTGKELFVQEETTPVKQLDAGQFLPLCLKEKTKDPTHEELGDELLYEDKTTPAKQLDAGQFLPLCLKEKTKDPTHEELGDELLYEDKTTPAKQLDAGQFLPLCLKEKTKDPTHEELGDELLYEDKTTPAKQLDAGQFLPLCLKEKTKDPTHEELLEWYFDLINE</sequence>
<evidence type="ECO:0000313" key="2">
    <source>
        <dbReference type="Proteomes" id="UP000001593"/>
    </source>
</evidence>
<dbReference type="eggNOG" id="ENOG502SXC9">
    <property type="taxonomic scope" value="Eukaryota"/>
</dbReference>
<dbReference type="EMBL" id="DS479219">
    <property type="protein sequence ID" value="EDO25536.1"/>
    <property type="molecule type" value="Genomic_DNA"/>
</dbReference>
<feature type="non-terminal residue" evidence="1">
    <location>
        <position position="1"/>
    </location>
</feature>
<proteinExistence type="predicted"/>
<evidence type="ECO:0000313" key="1">
    <source>
        <dbReference type="EMBL" id="EDO25536.1"/>
    </source>
</evidence>
<name>A8DW73_NEMVE</name>